<dbReference type="Pfam" id="PF03466">
    <property type="entry name" value="LysR_substrate"/>
    <property type="match status" value="1"/>
</dbReference>
<dbReference type="GO" id="GO:0043565">
    <property type="term" value="F:sequence-specific DNA binding"/>
    <property type="evidence" value="ECO:0007669"/>
    <property type="project" value="TreeGrafter"/>
</dbReference>
<proteinExistence type="inferred from homology"/>
<gene>
    <name evidence="5" type="ORF">GGQ22_00435</name>
</gene>
<evidence type="ECO:0000313" key="6">
    <source>
        <dbReference type="Proteomes" id="UP000433406"/>
    </source>
</evidence>
<dbReference type="Proteomes" id="UP000433406">
    <property type="component" value="Unassembled WGS sequence"/>
</dbReference>
<organism evidence="5 6">
    <name type="scientific">Nocardioides marmotae</name>
    <dbReference type="NCBI Taxonomy" id="2663857"/>
    <lineage>
        <taxon>Bacteria</taxon>
        <taxon>Bacillati</taxon>
        <taxon>Actinomycetota</taxon>
        <taxon>Actinomycetes</taxon>
        <taxon>Propionibacteriales</taxon>
        <taxon>Nocardioidaceae</taxon>
        <taxon>Nocardioides</taxon>
    </lineage>
</organism>
<dbReference type="RefSeq" id="WP_154612835.1">
    <property type="nucleotide sequence ID" value="NZ_CP053660.1"/>
</dbReference>
<keyword evidence="4" id="KW-0804">Transcription</keyword>
<dbReference type="PANTHER" id="PTHR30537:SF3">
    <property type="entry name" value="TRANSCRIPTIONAL REGULATORY PROTEIN"/>
    <property type="match status" value="1"/>
</dbReference>
<protein>
    <submittedName>
        <fullName evidence="5">LysR family transcriptional regulator</fullName>
    </submittedName>
</protein>
<reference evidence="5 6" key="1">
    <citation type="submission" date="2019-10" db="EMBL/GenBank/DDBJ databases">
        <title>Nocardioides novel species isolated from the excrement of Marmot.</title>
        <authorList>
            <person name="Zhang G."/>
        </authorList>
    </citation>
    <scope>NUCLEOTIDE SEQUENCE [LARGE SCALE GENOMIC DNA]</scope>
    <source>
        <strain evidence="6">zg-579</strain>
    </source>
</reference>
<evidence type="ECO:0000256" key="4">
    <source>
        <dbReference type="ARBA" id="ARBA00023163"/>
    </source>
</evidence>
<dbReference type="EMBL" id="WLCI01000002">
    <property type="protein sequence ID" value="MTB93537.1"/>
    <property type="molecule type" value="Genomic_DNA"/>
</dbReference>
<dbReference type="Gene3D" id="1.10.10.10">
    <property type="entry name" value="Winged helix-like DNA-binding domain superfamily/Winged helix DNA-binding domain"/>
    <property type="match status" value="1"/>
</dbReference>
<dbReference type="GO" id="GO:0006351">
    <property type="term" value="P:DNA-templated transcription"/>
    <property type="evidence" value="ECO:0007669"/>
    <property type="project" value="TreeGrafter"/>
</dbReference>
<dbReference type="SUPFAM" id="SSF53850">
    <property type="entry name" value="Periplasmic binding protein-like II"/>
    <property type="match status" value="1"/>
</dbReference>
<accession>A0A6I3IWU2</accession>
<keyword evidence="3" id="KW-0238">DNA-binding</keyword>
<comment type="similarity">
    <text evidence="1">Belongs to the LysR transcriptional regulatory family.</text>
</comment>
<dbReference type="InterPro" id="IPR036390">
    <property type="entry name" value="WH_DNA-bd_sf"/>
</dbReference>
<dbReference type="InterPro" id="IPR036388">
    <property type="entry name" value="WH-like_DNA-bd_sf"/>
</dbReference>
<dbReference type="InterPro" id="IPR058163">
    <property type="entry name" value="LysR-type_TF_proteobact-type"/>
</dbReference>
<keyword evidence="2" id="KW-0805">Transcription regulation</keyword>
<keyword evidence="6" id="KW-1185">Reference proteome</keyword>
<dbReference type="AlphaFoldDB" id="A0A6I3IWU2"/>
<dbReference type="GO" id="GO:0003700">
    <property type="term" value="F:DNA-binding transcription factor activity"/>
    <property type="evidence" value="ECO:0007669"/>
    <property type="project" value="InterPro"/>
</dbReference>
<dbReference type="Gene3D" id="3.40.190.290">
    <property type="match status" value="1"/>
</dbReference>
<dbReference type="PANTHER" id="PTHR30537">
    <property type="entry name" value="HTH-TYPE TRANSCRIPTIONAL REGULATOR"/>
    <property type="match status" value="1"/>
</dbReference>
<comment type="caution">
    <text evidence="5">The sequence shown here is derived from an EMBL/GenBank/DDBJ whole genome shotgun (WGS) entry which is preliminary data.</text>
</comment>
<evidence type="ECO:0000256" key="1">
    <source>
        <dbReference type="ARBA" id="ARBA00009437"/>
    </source>
</evidence>
<dbReference type="Pfam" id="PF00126">
    <property type="entry name" value="HTH_1"/>
    <property type="match status" value="1"/>
</dbReference>
<dbReference type="PROSITE" id="PS50931">
    <property type="entry name" value="HTH_LYSR"/>
    <property type="match status" value="1"/>
</dbReference>
<evidence type="ECO:0000256" key="2">
    <source>
        <dbReference type="ARBA" id="ARBA00023015"/>
    </source>
</evidence>
<sequence length="296" mass="31008">MRADDLVVLLEVARTGNLSAAATALGLTHSTVSRRLDALEATVGAPVVSRTTRGCHLTELGRSLLPAAESVERAVTTARHALSADGDGEGELAGLVRVSAPEAFAAVYAAPALAALRRRHPRVTVELTAATRPIVHGSGADVEVGVGEPLSPRVRTIDLATYELGLFAAPSYLDRAGRPRSQAELEDHALVYYVEGALRVSDLQLVDRLFAERAVQLGATSVFAQLEAARAGAGIALLPKFLARRTTGLEPVLPSRVRVELGFVAALASASVRRAPAVAALAAIRSEVQARAAELR</sequence>
<dbReference type="SUPFAM" id="SSF46785">
    <property type="entry name" value="Winged helix' DNA-binding domain"/>
    <property type="match status" value="1"/>
</dbReference>
<dbReference type="InterPro" id="IPR000847">
    <property type="entry name" value="LysR_HTH_N"/>
</dbReference>
<dbReference type="InterPro" id="IPR005119">
    <property type="entry name" value="LysR_subst-bd"/>
</dbReference>
<evidence type="ECO:0000313" key="5">
    <source>
        <dbReference type="EMBL" id="MTB93537.1"/>
    </source>
</evidence>
<name>A0A6I3IWU2_9ACTN</name>
<evidence type="ECO:0000256" key="3">
    <source>
        <dbReference type="ARBA" id="ARBA00023125"/>
    </source>
</evidence>